<keyword evidence="1" id="KW-0812">Transmembrane</keyword>
<evidence type="ECO:0000256" key="1">
    <source>
        <dbReference type="SAM" id="Phobius"/>
    </source>
</evidence>
<dbReference type="HOGENOM" id="CLU_193113_0_0_6"/>
<dbReference type="EnsemblBacteria" id="CAR41197">
    <property type="protein sequence ID" value="CAR41197"/>
    <property type="gene ID" value="PMI0490"/>
</dbReference>
<reference evidence="2 3" key="1">
    <citation type="journal article" date="2008" name="J. Bacteriol.">
        <title>Complete genome sequence of uropathogenic Proteus mirabilis, a master of both adherence and motility.</title>
        <authorList>
            <person name="Pearson M.M."/>
            <person name="Sebaihia M."/>
            <person name="Churcher C."/>
            <person name="Quail M.A."/>
            <person name="Seshasayee A.S."/>
            <person name="Luscombe N.M."/>
            <person name="Abdellah Z."/>
            <person name="Arrosmith C."/>
            <person name="Atkin B."/>
            <person name="Chillingworth T."/>
            <person name="Hauser H."/>
            <person name="Jagels K."/>
            <person name="Moule S."/>
            <person name="Mungall K."/>
            <person name="Norbertczak H."/>
            <person name="Rabbinowitsch E."/>
            <person name="Walker D."/>
            <person name="Whithead S."/>
            <person name="Thomson N.R."/>
            <person name="Rather P.N."/>
            <person name="Parkhill J."/>
            <person name="Mobley H.L."/>
        </authorList>
    </citation>
    <scope>NUCLEOTIDE SEQUENCE [LARGE SCALE GENOMIC DNA]</scope>
    <source>
        <strain evidence="2 3">HI4320</strain>
    </source>
</reference>
<organism evidence="2 3">
    <name type="scientific">Proteus mirabilis (strain HI4320)</name>
    <dbReference type="NCBI Taxonomy" id="529507"/>
    <lineage>
        <taxon>Bacteria</taxon>
        <taxon>Pseudomonadati</taxon>
        <taxon>Pseudomonadota</taxon>
        <taxon>Gammaproteobacteria</taxon>
        <taxon>Enterobacterales</taxon>
        <taxon>Morganellaceae</taxon>
        <taxon>Proteus</taxon>
    </lineage>
</organism>
<feature type="transmembrane region" description="Helical" evidence="1">
    <location>
        <begin position="30"/>
        <end position="49"/>
    </location>
</feature>
<gene>
    <name evidence="2" type="ordered locus">PMI0490</name>
</gene>
<keyword evidence="1" id="KW-0472">Membrane</keyword>
<proteinExistence type="predicted"/>
<dbReference type="Proteomes" id="UP000008319">
    <property type="component" value="Chromosome"/>
</dbReference>
<evidence type="ECO:0000313" key="3">
    <source>
        <dbReference type="Proteomes" id="UP000008319"/>
    </source>
</evidence>
<dbReference type="KEGG" id="pmr:PMI0490"/>
<protein>
    <submittedName>
        <fullName evidence="2">Phage protein</fullName>
    </submittedName>
</protein>
<dbReference type="AlphaFoldDB" id="B4ESM6"/>
<accession>B4ESM6</accession>
<dbReference type="EMBL" id="AM942759">
    <property type="protein sequence ID" value="CAR41197.1"/>
    <property type="molecule type" value="Genomic_DNA"/>
</dbReference>
<sequence>MTMRMEKLTNVTYGTAGLTAFFASLSLYEWVFVIGMAFSMLLGLATYFMTRREQRKRTQLFEELVRHVDPQNPTETLKKLAELMVKAPKDI</sequence>
<name>B4ESM6_PROMH</name>
<keyword evidence="3" id="KW-1185">Reference proteome</keyword>
<keyword evidence="1" id="KW-1133">Transmembrane helix</keyword>
<dbReference type="eggNOG" id="ENOG50336KK">
    <property type="taxonomic scope" value="Bacteria"/>
</dbReference>
<evidence type="ECO:0000313" key="2">
    <source>
        <dbReference type="EMBL" id="CAR41197.1"/>
    </source>
</evidence>